<proteinExistence type="predicted"/>
<reference evidence="1 2" key="1">
    <citation type="submission" date="2024-09" db="EMBL/GenBank/DDBJ databases">
        <title>Floridaenema gen nov. (Aerosakkonemataceae, Aerosakkonematales ord. nov., Cyanobacteria) from benthic tropical and subtropical fresh waters, with the description of four new species.</title>
        <authorList>
            <person name="Moretto J.A."/>
            <person name="Berthold D.E."/>
            <person name="Lefler F.W."/>
            <person name="Huang I.-S."/>
            <person name="Laughinghouse H. IV."/>
        </authorList>
    </citation>
    <scope>NUCLEOTIDE SEQUENCE [LARGE SCALE GENOMIC DNA]</scope>
    <source>
        <strain evidence="1 2">BLCC-F167</strain>
    </source>
</reference>
<gene>
    <name evidence="1" type="ORF">ACE1CA_09350</name>
</gene>
<keyword evidence="1" id="KW-0489">Methyltransferase</keyword>
<accession>A0ABV4WI15</accession>
<dbReference type="PANTHER" id="PTHR37909">
    <property type="entry name" value="S-ADENOSYL-L-METHIONINE-DEPENDENT METHYLTRANSFERASES SUPERFAMILY PROTEIN"/>
    <property type="match status" value="1"/>
</dbReference>
<dbReference type="Gene3D" id="3.40.50.150">
    <property type="entry name" value="Vaccinia Virus protein VP39"/>
    <property type="match status" value="1"/>
</dbReference>
<evidence type="ECO:0000313" key="1">
    <source>
        <dbReference type="EMBL" id="MFB2834726.1"/>
    </source>
</evidence>
<evidence type="ECO:0000313" key="2">
    <source>
        <dbReference type="Proteomes" id="UP001576780"/>
    </source>
</evidence>
<dbReference type="EMBL" id="JBHFNT010000072">
    <property type="protein sequence ID" value="MFB2834726.1"/>
    <property type="molecule type" value="Genomic_DNA"/>
</dbReference>
<dbReference type="InterPro" id="IPR029063">
    <property type="entry name" value="SAM-dependent_MTases_sf"/>
</dbReference>
<dbReference type="SUPFAM" id="SSF53335">
    <property type="entry name" value="S-adenosyl-L-methionine-dependent methyltransferases"/>
    <property type="match status" value="1"/>
</dbReference>
<sequence length="193" mass="21591">MSRYDFTTILEWDRIEGWFNLPQAVTLQTIVKQLPPRAKVVELGSYKGRSSVAIAAVLPAESILYCVDHFQGSEEHIISHFDVSNLLAEFTQNIEKFGVKDKISTLVMTTSEAATKFDSESVDLVFLDASHDYDSVRADLLNWYPKIKPGGFLLCDDYEVGWSGVMRAIKTVGLAGTVIAESLWMHQKPKPSC</sequence>
<dbReference type="RefSeq" id="WP_413277151.1">
    <property type="nucleotide sequence ID" value="NZ_JBHFNT010000072.1"/>
</dbReference>
<keyword evidence="1" id="KW-0808">Transferase</keyword>
<name>A0ABV4WI15_9CYAN</name>
<keyword evidence="2" id="KW-1185">Reference proteome</keyword>
<comment type="caution">
    <text evidence="1">The sequence shown here is derived from an EMBL/GenBank/DDBJ whole genome shotgun (WGS) entry which is preliminary data.</text>
</comment>
<organism evidence="1 2">
    <name type="scientific">Floridaenema evergladense BLCC-F167</name>
    <dbReference type="NCBI Taxonomy" id="3153639"/>
    <lineage>
        <taxon>Bacteria</taxon>
        <taxon>Bacillati</taxon>
        <taxon>Cyanobacteriota</taxon>
        <taxon>Cyanophyceae</taxon>
        <taxon>Oscillatoriophycideae</taxon>
        <taxon>Aerosakkonematales</taxon>
        <taxon>Aerosakkonemataceae</taxon>
        <taxon>Floridanema</taxon>
        <taxon>Floridanema evergladense</taxon>
    </lineage>
</organism>
<dbReference type="GO" id="GO:0032259">
    <property type="term" value="P:methylation"/>
    <property type="evidence" value="ECO:0007669"/>
    <property type="project" value="UniProtKB-KW"/>
</dbReference>
<dbReference type="PANTHER" id="PTHR37909:SF1">
    <property type="entry name" value="S-ADENOSYL-L-METHIONINE-DEPENDENT METHYLTRANSFERASES SUPERFAMILY PROTEIN"/>
    <property type="match status" value="1"/>
</dbReference>
<dbReference type="EC" id="2.1.1.-" evidence="1"/>
<dbReference type="GO" id="GO:0008168">
    <property type="term" value="F:methyltransferase activity"/>
    <property type="evidence" value="ECO:0007669"/>
    <property type="project" value="UniProtKB-KW"/>
</dbReference>
<dbReference type="CDD" id="cd02440">
    <property type="entry name" value="AdoMet_MTases"/>
    <property type="match status" value="1"/>
</dbReference>
<protein>
    <submittedName>
        <fullName evidence="1">Class I SAM-dependent methyltransferase</fullName>
        <ecNumber evidence="1">2.1.1.-</ecNumber>
    </submittedName>
</protein>
<dbReference type="Proteomes" id="UP001576780">
    <property type="component" value="Unassembled WGS sequence"/>
</dbReference>
<dbReference type="Pfam" id="PF13578">
    <property type="entry name" value="Methyltransf_24"/>
    <property type="match status" value="1"/>
</dbReference>